<name>A0A915IF84_ROMCU</name>
<accession>A0A915IF84</accession>
<feature type="domain" description="NAD(P)-binding" evidence="3">
    <location>
        <begin position="398"/>
        <end position="523"/>
    </location>
</feature>
<dbReference type="AlphaFoldDB" id="A0A915IF84"/>
<comment type="subunit">
    <text evidence="1">Monomer. Forms homodimers during oxidative stress. Interacts (via N-terminus) with elongation factor EEF1A1 (via middle-region); the interaction is direct and competes with EEF1A1 binding to guanyl-nucleotide exchange factor EEF1B2, thereby inhibiting GDP for GTP exchange and reactivation of EEF1A1. Interacts with nuclear transport receptors XPO4, IPO5/RANBP5, IPO7, IPO9 and KPNB1 as well as GCN1L1/GCN1 and LRPPRC probably through their HEAT repeats. Binds NCOA5/CIA.</text>
</comment>
<dbReference type="CDD" id="cd05250">
    <property type="entry name" value="CC3_like_SDR_a"/>
    <property type="match status" value="1"/>
</dbReference>
<evidence type="ECO:0000259" key="3">
    <source>
        <dbReference type="Pfam" id="PF13460"/>
    </source>
</evidence>
<organism evidence="4 5">
    <name type="scientific">Romanomermis culicivorax</name>
    <name type="common">Nematode worm</name>
    <dbReference type="NCBI Taxonomy" id="13658"/>
    <lineage>
        <taxon>Eukaryota</taxon>
        <taxon>Metazoa</taxon>
        <taxon>Ecdysozoa</taxon>
        <taxon>Nematoda</taxon>
        <taxon>Enoplea</taxon>
        <taxon>Dorylaimia</taxon>
        <taxon>Mermithida</taxon>
        <taxon>Mermithoidea</taxon>
        <taxon>Mermithidae</taxon>
        <taxon>Romanomermis</taxon>
    </lineage>
</organism>
<dbReference type="PANTHER" id="PTHR14097">
    <property type="entry name" value="OXIDOREDUCTASE HTATIP2"/>
    <property type="match status" value="1"/>
</dbReference>
<protein>
    <recommendedName>
        <fullName evidence="2">Protein HTATIP2</fullName>
    </recommendedName>
</protein>
<dbReference type="PANTHER" id="PTHR14097:SF7">
    <property type="entry name" value="OXIDOREDUCTASE HTATIP2"/>
    <property type="match status" value="1"/>
</dbReference>
<dbReference type="Pfam" id="PF13460">
    <property type="entry name" value="NAD_binding_10"/>
    <property type="match status" value="1"/>
</dbReference>
<dbReference type="GO" id="GO:0003824">
    <property type="term" value="F:catalytic activity"/>
    <property type="evidence" value="ECO:0007669"/>
    <property type="project" value="UniProtKB-ARBA"/>
</dbReference>
<dbReference type="WBParaSite" id="nRc.2.0.1.t12567-RA">
    <property type="protein sequence ID" value="nRc.2.0.1.t12567-RA"/>
    <property type="gene ID" value="nRc.2.0.1.g12567"/>
</dbReference>
<keyword evidence="4" id="KW-1185">Reference proteome</keyword>
<evidence type="ECO:0000256" key="1">
    <source>
        <dbReference type="ARBA" id="ARBA00093483"/>
    </source>
</evidence>
<dbReference type="InterPro" id="IPR036291">
    <property type="entry name" value="NAD(P)-bd_dom_sf"/>
</dbReference>
<dbReference type="Gene3D" id="3.40.50.720">
    <property type="entry name" value="NAD(P)-binding Rossmann-like Domain"/>
    <property type="match status" value="1"/>
</dbReference>
<evidence type="ECO:0000313" key="4">
    <source>
        <dbReference type="Proteomes" id="UP000887565"/>
    </source>
</evidence>
<dbReference type="InterPro" id="IPR016040">
    <property type="entry name" value="NAD(P)-bd_dom"/>
</dbReference>
<evidence type="ECO:0000256" key="2">
    <source>
        <dbReference type="ARBA" id="ARBA00093604"/>
    </source>
</evidence>
<dbReference type="GO" id="GO:0005737">
    <property type="term" value="C:cytoplasm"/>
    <property type="evidence" value="ECO:0007669"/>
    <property type="project" value="TreeGrafter"/>
</dbReference>
<dbReference type="Proteomes" id="UP000887565">
    <property type="component" value="Unplaced"/>
</dbReference>
<dbReference type="GO" id="GO:0051170">
    <property type="term" value="P:import into nucleus"/>
    <property type="evidence" value="ECO:0007669"/>
    <property type="project" value="TreeGrafter"/>
</dbReference>
<dbReference type="SUPFAM" id="SSF51735">
    <property type="entry name" value="NAD(P)-binding Rossmann-fold domains"/>
    <property type="match status" value="1"/>
</dbReference>
<evidence type="ECO:0000313" key="5">
    <source>
        <dbReference type="WBParaSite" id="nRc.2.0.1.t12567-RA"/>
    </source>
</evidence>
<sequence length="621" mass="70612">MDKCRNFEVEKSVRSIQSKLSAVEQLQEKSLETDNILSQISIATILKTETNYCYADRRSPILCALKIHSLSDGKSTIICNLKNRSGYDLTDWLVIFDFIPLKNGTVSQLSDNLKPKIISSVVHKLSAIKNSSSAQIYLFSTDNYNEIALINCYLVKKFQNFRTEDGCGAQKEKIFQILIEKCLLTILDHVNYKSRPTFIPQNLYSENDRSDEQDRFFFNFHYSFLRLIGKNRIVENFESLCKIVLEWLFPHLTELFESSTSSVSDEKSSLTYDNLSLSCAADLYLQFQHLEPLKLRLNFSITSKFCRDLSRSLRKAVLSKYLFIIEDFLNVPTSVELDIQDIRASLEYVEQNAYLDDNSDTTLKYLFNSHLSHLSNSFTFSAIMERLANKKAFIVGYTGEVGKQLVKELLEKKVFLKLVLLGRRKVDFPQDEAYAKAEQIEIDFDNVDKFKDHLKDCEFGFCCLGTTRSKAGVNGFVKVDHDYVVNIAKVAAENGCQHFSVVSSAGTDKNSSFLYPRTKGLMEEDVSKLSFMSVSIFRPKLLLANRQENRLLERAAIFILTPITKLAPTVVSVPTSSVAKAMIFRAAECAKAILTAANKAEIIDNKTIHQMSASWDEISKN</sequence>
<reference evidence="5" key="1">
    <citation type="submission" date="2022-11" db="UniProtKB">
        <authorList>
            <consortium name="WormBaseParasite"/>
        </authorList>
    </citation>
    <scope>IDENTIFICATION</scope>
</reference>
<proteinExistence type="predicted"/>